<evidence type="ECO:0000313" key="2">
    <source>
        <dbReference type="Proteomes" id="UP001314681"/>
    </source>
</evidence>
<name>A0ABS6K731_9FIRM</name>
<gene>
    <name evidence="1" type="ORF">KTH90_09860</name>
</gene>
<dbReference type="EMBL" id="JAHQCX010000005">
    <property type="protein sequence ID" value="MBU9726320.1"/>
    <property type="molecule type" value="Genomic_DNA"/>
</dbReference>
<proteinExistence type="predicted"/>
<dbReference type="RefSeq" id="WP_238726714.1">
    <property type="nucleotide sequence ID" value="NZ_JAHQCX010000005.1"/>
</dbReference>
<organism evidence="1 2">
    <name type="scientific">Diplocloster modestus</name>
    <dbReference type="NCBI Taxonomy" id="2850322"/>
    <lineage>
        <taxon>Bacteria</taxon>
        <taxon>Bacillati</taxon>
        <taxon>Bacillota</taxon>
        <taxon>Clostridia</taxon>
        <taxon>Lachnospirales</taxon>
        <taxon>Lachnospiraceae</taxon>
        <taxon>Diplocloster</taxon>
    </lineage>
</organism>
<accession>A0ABS6K731</accession>
<comment type="caution">
    <text evidence="1">The sequence shown here is derived from an EMBL/GenBank/DDBJ whole genome shotgun (WGS) entry which is preliminary data.</text>
</comment>
<sequence length="52" mass="5931">MQELDRGGIPGKEELGQMQAISHNNQLFSINHIKQNFYPIHLAGKDNSTRPR</sequence>
<evidence type="ECO:0000313" key="1">
    <source>
        <dbReference type="EMBL" id="MBU9726320.1"/>
    </source>
</evidence>
<protein>
    <submittedName>
        <fullName evidence="1">Uncharacterized protein</fullName>
    </submittedName>
</protein>
<reference evidence="1 2" key="1">
    <citation type="submission" date="2021-06" db="EMBL/GenBank/DDBJ databases">
        <title>Description of novel taxa of the family Lachnospiraceae.</title>
        <authorList>
            <person name="Chaplin A.V."/>
            <person name="Sokolova S.R."/>
            <person name="Pikina A.P."/>
            <person name="Korzhanova M."/>
            <person name="Belova V."/>
            <person name="Korostin D."/>
            <person name="Efimov B.A."/>
        </authorList>
    </citation>
    <scope>NUCLEOTIDE SEQUENCE [LARGE SCALE GENOMIC DNA]</scope>
    <source>
        <strain evidence="1 2">ASD4241</strain>
    </source>
</reference>
<keyword evidence="2" id="KW-1185">Reference proteome</keyword>
<dbReference type="Proteomes" id="UP001314681">
    <property type="component" value="Unassembled WGS sequence"/>
</dbReference>